<organism evidence="10 11">
    <name type="scientific">Palleronia pelagia</name>
    <dbReference type="NCBI Taxonomy" id="387096"/>
    <lineage>
        <taxon>Bacteria</taxon>
        <taxon>Pseudomonadati</taxon>
        <taxon>Pseudomonadota</taxon>
        <taxon>Alphaproteobacteria</taxon>
        <taxon>Rhodobacterales</taxon>
        <taxon>Roseobacteraceae</taxon>
        <taxon>Palleronia</taxon>
    </lineage>
</organism>
<dbReference type="GO" id="GO:0042773">
    <property type="term" value="P:ATP synthesis coupled electron transport"/>
    <property type="evidence" value="ECO:0007669"/>
    <property type="project" value="InterPro"/>
</dbReference>
<keyword evidence="4 7" id="KW-0812">Transmembrane</keyword>
<dbReference type="GO" id="GO:0048039">
    <property type="term" value="F:ubiquinone binding"/>
    <property type="evidence" value="ECO:0007669"/>
    <property type="project" value="TreeGrafter"/>
</dbReference>
<name>A0A1H8LZD7_9RHOB</name>
<evidence type="ECO:0000313" key="11">
    <source>
        <dbReference type="Proteomes" id="UP000199372"/>
    </source>
</evidence>
<reference evidence="11" key="1">
    <citation type="submission" date="2016-10" db="EMBL/GenBank/DDBJ databases">
        <authorList>
            <person name="Varghese N."/>
            <person name="Submissions S."/>
        </authorList>
    </citation>
    <scope>NUCLEOTIDE SEQUENCE [LARGE SCALE GENOMIC DNA]</scope>
    <source>
        <strain evidence="11">DSM 26893</strain>
    </source>
</reference>
<dbReference type="NCBIfam" id="TIGR01972">
    <property type="entry name" value="NDH_I_M"/>
    <property type="match status" value="1"/>
</dbReference>
<evidence type="ECO:0000259" key="9">
    <source>
        <dbReference type="Pfam" id="PF00361"/>
    </source>
</evidence>
<dbReference type="Pfam" id="PF00361">
    <property type="entry name" value="Proton_antipo_M"/>
    <property type="match status" value="1"/>
</dbReference>
<dbReference type="OrthoDB" id="9768329at2"/>
<dbReference type="Proteomes" id="UP000199372">
    <property type="component" value="Unassembled WGS sequence"/>
</dbReference>
<keyword evidence="6 8" id="KW-0472">Membrane</keyword>
<evidence type="ECO:0000313" key="10">
    <source>
        <dbReference type="EMBL" id="SEO10473.1"/>
    </source>
</evidence>
<accession>A0A1H8LZD7</accession>
<sequence length="490" mass="51516">MLTLAILIPLLASLILAFVPIGEVASRWTATGAAALSLVALVIVWAGGGDGFRAVAEVPWIPTLGIAWRVGVDGMSLGLALMSALIFVAATAWPLKLHDARAYYAWMAFLAGVSIGLFVTLDLIVFYVFFDLSLVGMYFLIGRWGHGDAQHAALKFFVYTLAGSLLILIGIIVLALNMPTLTFDMRAMIDSPPLAAAGMVPGLVFLAFVIGFGIKTPVFPVHTWLPPAHVNAPGPASAILAGVLLKMGTYGLIRIPLQMMPDTFARWALPLAIVGVISILWGSIVAFAQDNLKRRIAYTSVNHMGYTVLGIAVAGSALGSETARQLAMTGAVVEMIAHGLITGALFLIAGAVWQRTGDYHLPNFGGLAGPAPRLTGAATLAAFASLGLPGLAGFVAELHIFLGAFGVYPWLAAIGLLGILITAALFLRMLRQMFFGDLPKERAGFTDLDRTETALLAGLLVLVVLIGVWPTWLLSLIDAASLIPAPGAGG</sequence>
<dbReference type="GO" id="GO:0012505">
    <property type="term" value="C:endomembrane system"/>
    <property type="evidence" value="ECO:0007669"/>
    <property type="project" value="UniProtKB-SubCell"/>
</dbReference>
<feature type="transmembrane region" description="Helical" evidence="8">
    <location>
        <begin position="77"/>
        <end position="95"/>
    </location>
</feature>
<evidence type="ECO:0000256" key="3">
    <source>
        <dbReference type="ARBA" id="ARBA00009025"/>
    </source>
</evidence>
<feature type="transmembrane region" description="Helical" evidence="8">
    <location>
        <begin position="156"/>
        <end position="176"/>
    </location>
</feature>
<evidence type="ECO:0000256" key="1">
    <source>
        <dbReference type="ARBA" id="ARBA00002378"/>
    </source>
</evidence>
<dbReference type="EMBL" id="FOCM01000012">
    <property type="protein sequence ID" value="SEO10473.1"/>
    <property type="molecule type" value="Genomic_DNA"/>
</dbReference>
<dbReference type="InterPro" id="IPR001750">
    <property type="entry name" value="ND/Mrp_TM"/>
</dbReference>
<dbReference type="AlphaFoldDB" id="A0A1H8LZD7"/>
<feature type="domain" description="NADH:quinone oxidoreductase/Mrp antiporter transmembrane" evidence="9">
    <location>
        <begin position="122"/>
        <end position="422"/>
    </location>
</feature>
<comment type="similarity">
    <text evidence="3">Belongs to the complex I subunit 4 family.</text>
</comment>
<protein>
    <submittedName>
        <fullName evidence="10">NADH dehydrogenase subunit M</fullName>
    </submittedName>
</protein>
<dbReference type="PANTHER" id="PTHR43507:SF4">
    <property type="entry name" value="PROTON-TRANSLOCATING NADH-QUINONE OXIDOREDUCTASE, CHAIN M"/>
    <property type="match status" value="1"/>
</dbReference>
<feature type="transmembrane region" description="Helical" evidence="8">
    <location>
        <begin position="235"/>
        <end position="255"/>
    </location>
</feature>
<feature type="transmembrane region" description="Helical" evidence="8">
    <location>
        <begin position="374"/>
        <end position="395"/>
    </location>
</feature>
<feature type="transmembrane region" description="Helical" evidence="8">
    <location>
        <begin position="300"/>
        <end position="319"/>
    </location>
</feature>
<dbReference type="GO" id="GO:0016020">
    <property type="term" value="C:membrane"/>
    <property type="evidence" value="ECO:0007669"/>
    <property type="project" value="UniProtKB-SubCell"/>
</dbReference>
<dbReference type="GO" id="GO:0003954">
    <property type="term" value="F:NADH dehydrogenase activity"/>
    <property type="evidence" value="ECO:0007669"/>
    <property type="project" value="TreeGrafter"/>
</dbReference>
<feature type="transmembrane region" description="Helical" evidence="8">
    <location>
        <begin position="407"/>
        <end position="430"/>
    </location>
</feature>
<dbReference type="PRINTS" id="PR01437">
    <property type="entry name" value="NUOXDRDTASE4"/>
</dbReference>
<comment type="function">
    <text evidence="1">NDH-1 shuttles electrons from NADH, via FMN and iron-sulfur (Fe-S) centers, to quinones in the respiratory chain. The immediate electron acceptor for the enzyme in this species is believed to be ubiquinone. Couples the redox reaction to proton translocation (for every two electrons transferred, four hydrogen ions are translocated across the cytoplasmic membrane), and thus conserves the redox energy in a proton gradient.</text>
</comment>
<dbReference type="InterPro" id="IPR010227">
    <property type="entry name" value="NADH_Q_OxRdtase_chainM/4"/>
</dbReference>
<dbReference type="PANTHER" id="PTHR43507">
    <property type="entry name" value="NADH-UBIQUINONE OXIDOREDUCTASE CHAIN 4"/>
    <property type="match status" value="1"/>
</dbReference>
<dbReference type="InterPro" id="IPR003918">
    <property type="entry name" value="NADH_UbQ_OxRdtase"/>
</dbReference>
<dbReference type="GO" id="GO:0008137">
    <property type="term" value="F:NADH dehydrogenase (ubiquinone) activity"/>
    <property type="evidence" value="ECO:0007669"/>
    <property type="project" value="InterPro"/>
</dbReference>
<feature type="transmembrane region" description="Helical" evidence="8">
    <location>
        <begin position="267"/>
        <end position="288"/>
    </location>
</feature>
<feature type="transmembrane region" description="Helical" evidence="8">
    <location>
        <begin position="196"/>
        <end position="214"/>
    </location>
</feature>
<dbReference type="GO" id="GO:0015990">
    <property type="term" value="P:electron transport coupled proton transport"/>
    <property type="evidence" value="ECO:0007669"/>
    <property type="project" value="TreeGrafter"/>
</dbReference>
<evidence type="ECO:0000256" key="7">
    <source>
        <dbReference type="RuleBase" id="RU000320"/>
    </source>
</evidence>
<keyword evidence="5 8" id="KW-1133">Transmembrane helix</keyword>
<evidence type="ECO:0000256" key="8">
    <source>
        <dbReference type="SAM" id="Phobius"/>
    </source>
</evidence>
<evidence type="ECO:0000256" key="5">
    <source>
        <dbReference type="ARBA" id="ARBA00022989"/>
    </source>
</evidence>
<feature type="transmembrane region" description="Helical" evidence="8">
    <location>
        <begin position="451"/>
        <end position="472"/>
    </location>
</feature>
<comment type="subcellular location">
    <subcellularLocation>
        <location evidence="2">Endomembrane system</location>
        <topology evidence="2">Multi-pass membrane protein</topology>
    </subcellularLocation>
    <subcellularLocation>
        <location evidence="7">Membrane</location>
        <topology evidence="7">Multi-pass membrane protein</topology>
    </subcellularLocation>
</comment>
<evidence type="ECO:0000256" key="6">
    <source>
        <dbReference type="ARBA" id="ARBA00023136"/>
    </source>
</evidence>
<proteinExistence type="inferred from homology"/>
<dbReference type="RefSeq" id="WP_091846749.1">
    <property type="nucleotide sequence ID" value="NZ_FOCM01000012.1"/>
</dbReference>
<feature type="transmembrane region" description="Helical" evidence="8">
    <location>
        <begin position="102"/>
        <end position="119"/>
    </location>
</feature>
<evidence type="ECO:0000256" key="2">
    <source>
        <dbReference type="ARBA" id="ARBA00004127"/>
    </source>
</evidence>
<feature type="transmembrane region" description="Helical" evidence="8">
    <location>
        <begin position="125"/>
        <end position="144"/>
    </location>
</feature>
<evidence type="ECO:0000256" key="4">
    <source>
        <dbReference type="ARBA" id="ARBA00022692"/>
    </source>
</evidence>
<gene>
    <name evidence="10" type="ORF">SAMN04488011_11246</name>
</gene>
<keyword evidence="11" id="KW-1185">Reference proteome</keyword>
<feature type="transmembrane region" description="Helical" evidence="8">
    <location>
        <begin position="331"/>
        <end position="353"/>
    </location>
</feature>
<feature type="transmembrane region" description="Helical" evidence="8">
    <location>
        <begin position="27"/>
        <end position="47"/>
    </location>
</feature>